<dbReference type="OrthoDB" id="9783091at2"/>
<proteinExistence type="inferred from homology"/>
<dbReference type="Pfam" id="PF08478">
    <property type="entry name" value="POTRA_1"/>
    <property type="match status" value="1"/>
</dbReference>
<comment type="subcellular location">
    <subcellularLocation>
        <location evidence="9">Cell inner membrane</location>
        <topology evidence="9">Single-pass type II membrane protein</topology>
    </subcellularLocation>
    <subcellularLocation>
        <location evidence="1">Membrane</location>
    </subcellularLocation>
    <text evidence="9">Localizes to the division septum.</text>
</comment>
<evidence type="ECO:0000256" key="2">
    <source>
        <dbReference type="ARBA" id="ARBA00022475"/>
    </source>
</evidence>
<name>A0A178M6S0_9PROT</name>
<keyword evidence="13" id="KW-1185">Reference proteome</keyword>
<gene>
    <name evidence="9" type="primary">ftsQ</name>
    <name evidence="12" type="ORF">A6A05_04640</name>
</gene>
<evidence type="ECO:0000259" key="11">
    <source>
        <dbReference type="PROSITE" id="PS51779"/>
    </source>
</evidence>
<dbReference type="InterPro" id="IPR013685">
    <property type="entry name" value="POTRA_FtsQ_type"/>
</dbReference>
<dbReference type="Gene3D" id="3.10.20.310">
    <property type="entry name" value="membrane protein fhac"/>
    <property type="match status" value="1"/>
</dbReference>
<dbReference type="Proteomes" id="UP000078543">
    <property type="component" value="Unassembled WGS sequence"/>
</dbReference>
<dbReference type="Gene3D" id="3.40.50.11690">
    <property type="entry name" value="Cell division protein FtsQ/DivIB"/>
    <property type="match status" value="1"/>
</dbReference>
<keyword evidence="3 9" id="KW-0997">Cell inner membrane</keyword>
<keyword evidence="6 9" id="KW-1133">Transmembrane helix</keyword>
<sequence>MRRISDTDIVVTSDDRIPASAQPEARPKARRVNPDARKAGEAKPARPKRRMRLPKFAFTPLQKMAAGGVAITALVVGGAVVWHSGIIQRTTQTAIAAVMLATADAGFRLTDITVAGRGRTGMDQVAIALGARHGDPILGVSLGQVKDRLEAIASVKTAAVERHLPGALHITLTERQPIAVWQNNGGHILVDKDGHQIPGSVAGFEHLPLVVGDGAGPRADEVLTMLSAEPDMAARVKAIVRVGNRRWNLMLDDVKDGLEVRLPEENADAAWKRFAELERTQSFAGRNVRMVDLRTSDRLILKTERPPAPAGDAPKRKDNGA</sequence>
<evidence type="ECO:0000256" key="8">
    <source>
        <dbReference type="ARBA" id="ARBA00023306"/>
    </source>
</evidence>
<dbReference type="GO" id="GO:0032153">
    <property type="term" value="C:cell division site"/>
    <property type="evidence" value="ECO:0007669"/>
    <property type="project" value="UniProtKB-UniRule"/>
</dbReference>
<dbReference type="EMBL" id="LWQU01000196">
    <property type="protein sequence ID" value="OAN44460.1"/>
    <property type="molecule type" value="Genomic_DNA"/>
</dbReference>
<dbReference type="STRING" id="1437059.A6A05_04640"/>
<dbReference type="RefSeq" id="WP_068504462.1">
    <property type="nucleotide sequence ID" value="NZ_LWQU01000196.1"/>
</dbReference>
<feature type="compositionally biased region" description="Basic and acidic residues" evidence="10">
    <location>
        <begin position="32"/>
        <end position="44"/>
    </location>
</feature>
<dbReference type="PANTHER" id="PTHR35851">
    <property type="entry name" value="CELL DIVISION PROTEIN FTSQ"/>
    <property type="match status" value="1"/>
</dbReference>
<dbReference type="GO" id="GO:0090529">
    <property type="term" value="P:cell septum assembly"/>
    <property type="evidence" value="ECO:0007669"/>
    <property type="project" value="InterPro"/>
</dbReference>
<organism evidence="12 13">
    <name type="scientific">Magnetospirillum moscoviense</name>
    <dbReference type="NCBI Taxonomy" id="1437059"/>
    <lineage>
        <taxon>Bacteria</taxon>
        <taxon>Pseudomonadati</taxon>
        <taxon>Pseudomonadota</taxon>
        <taxon>Alphaproteobacteria</taxon>
        <taxon>Rhodospirillales</taxon>
        <taxon>Rhodospirillaceae</taxon>
        <taxon>Magnetospirillum</taxon>
    </lineage>
</organism>
<evidence type="ECO:0000256" key="1">
    <source>
        <dbReference type="ARBA" id="ARBA00004370"/>
    </source>
</evidence>
<keyword evidence="2 9" id="KW-1003">Cell membrane</keyword>
<dbReference type="GO" id="GO:0005886">
    <property type="term" value="C:plasma membrane"/>
    <property type="evidence" value="ECO:0007669"/>
    <property type="project" value="UniProtKB-SubCell"/>
</dbReference>
<feature type="domain" description="POTRA" evidence="11">
    <location>
        <begin position="107"/>
        <end position="175"/>
    </location>
</feature>
<dbReference type="InterPro" id="IPR045335">
    <property type="entry name" value="FtsQ_C_sf"/>
</dbReference>
<dbReference type="PANTHER" id="PTHR35851:SF1">
    <property type="entry name" value="CELL DIVISION PROTEIN FTSQ"/>
    <property type="match status" value="1"/>
</dbReference>
<evidence type="ECO:0000256" key="5">
    <source>
        <dbReference type="ARBA" id="ARBA00022692"/>
    </source>
</evidence>
<keyword evidence="8 9" id="KW-0131">Cell cycle</keyword>
<protein>
    <recommendedName>
        <fullName evidence="9">Cell division protein FtsQ</fullName>
    </recommendedName>
</protein>
<evidence type="ECO:0000256" key="4">
    <source>
        <dbReference type="ARBA" id="ARBA00022618"/>
    </source>
</evidence>
<evidence type="ECO:0000313" key="13">
    <source>
        <dbReference type="Proteomes" id="UP000078543"/>
    </source>
</evidence>
<dbReference type="InterPro" id="IPR026579">
    <property type="entry name" value="FtsQ"/>
</dbReference>
<keyword evidence="5 9" id="KW-0812">Transmembrane</keyword>
<comment type="function">
    <text evidence="9">Essential cell division protein.</text>
</comment>
<dbReference type="GO" id="GO:0043093">
    <property type="term" value="P:FtsZ-dependent cytokinesis"/>
    <property type="evidence" value="ECO:0007669"/>
    <property type="project" value="UniProtKB-UniRule"/>
</dbReference>
<dbReference type="PROSITE" id="PS51779">
    <property type="entry name" value="POTRA"/>
    <property type="match status" value="1"/>
</dbReference>
<feature type="transmembrane region" description="Helical" evidence="9">
    <location>
        <begin position="56"/>
        <end position="82"/>
    </location>
</feature>
<dbReference type="InterPro" id="IPR034746">
    <property type="entry name" value="POTRA"/>
</dbReference>
<accession>A0A178M6S0</accession>
<keyword evidence="4 9" id="KW-0132">Cell division</keyword>
<evidence type="ECO:0000256" key="7">
    <source>
        <dbReference type="ARBA" id="ARBA00023136"/>
    </source>
</evidence>
<dbReference type="HAMAP" id="MF_00911">
    <property type="entry name" value="FtsQ_subfam"/>
    <property type="match status" value="1"/>
</dbReference>
<dbReference type="AlphaFoldDB" id="A0A178M6S0"/>
<comment type="similarity">
    <text evidence="9">Belongs to the FtsQ/DivIB family. FtsQ subfamily.</text>
</comment>
<reference evidence="12 13" key="1">
    <citation type="submission" date="2016-04" db="EMBL/GenBank/DDBJ databases">
        <title>Draft genome sequence of freshwater magnetotactic bacteria Magnetospirillum marisnigri SP-1 and Magnetospirillum moscoviense BB-1.</title>
        <authorList>
            <person name="Koziaeva V."/>
            <person name="Dziuba M.V."/>
            <person name="Ivanov T.M."/>
            <person name="Kuznetsov B."/>
            <person name="Grouzdev D.S."/>
        </authorList>
    </citation>
    <scope>NUCLEOTIDE SEQUENCE [LARGE SCALE GENOMIC DNA]</scope>
    <source>
        <strain evidence="12 13">BB-1</strain>
    </source>
</reference>
<evidence type="ECO:0000313" key="12">
    <source>
        <dbReference type="EMBL" id="OAN44460.1"/>
    </source>
</evidence>
<feature type="region of interest" description="Disordered" evidence="10">
    <location>
        <begin position="12"/>
        <end position="49"/>
    </location>
</feature>
<keyword evidence="7 9" id="KW-0472">Membrane</keyword>
<evidence type="ECO:0000256" key="3">
    <source>
        <dbReference type="ARBA" id="ARBA00022519"/>
    </source>
</evidence>
<evidence type="ECO:0000256" key="6">
    <source>
        <dbReference type="ARBA" id="ARBA00022989"/>
    </source>
</evidence>
<dbReference type="Pfam" id="PF03799">
    <property type="entry name" value="FtsQ_DivIB_C"/>
    <property type="match status" value="1"/>
</dbReference>
<evidence type="ECO:0000256" key="10">
    <source>
        <dbReference type="SAM" id="MobiDB-lite"/>
    </source>
</evidence>
<evidence type="ECO:0000256" key="9">
    <source>
        <dbReference type="HAMAP-Rule" id="MF_00911"/>
    </source>
</evidence>
<feature type="region of interest" description="Disordered" evidence="10">
    <location>
        <begin position="299"/>
        <end position="321"/>
    </location>
</feature>
<comment type="caution">
    <text evidence="12">The sequence shown here is derived from an EMBL/GenBank/DDBJ whole genome shotgun (WGS) entry which is preliminary data.</text>
</comment>
<dbReference type="InterPro" id="IPR005548">
    <property type="entry name" value="Cell_div_FtsQ/DivIB_C"/>
</dbReference>